<gene>
    <name evidence="1" type="ordered locus">KKY_272</name>
</gene>
<dbReference type="AlphaFoldDB" id="G4R8N1"/>
<organism evidence="1 2">
    <name type="scientific">Pelagibacterium halotolerans (strain DSM 22347 / JCM 15775 / CGMCC 1.7692 / B2)</name>
    <dbReference type="NCBI Taxonomy" id="1082931"/>
    <lineage>
        <taxon>Bacteria</taxon>
        <taxon>Pseudomonadati</taxon>
        <taxon>Pseudomonadota</taxon>
        <taxon>Alphaproteobacteria</taxon>
        <taxon>Hyphomicrobiales</taxon>
        <taxon>Devosiaceae</taxon>
        <taxon>Pelagibacterium</taxon>
    </lineage>
</organism>
<keyword evidence="2" id="KW-1185">Reference proteome</keyword>
<proteinExistence type="predicted"/>
<sequence>MNGCSEAEARRGFFRRSSGHAKCKALCCSLQGRVRKFYNQPEHKWLLGG</sequence>
<dbReference type="HOGENOM" id="CLU_3138853_0_0_5"/>
<dbReference type="Proteomes" id="UP000008850">
    <property type="component" value="Chromosome"/>
</dbReference>
<reference evidence="1 2" key="1">
    <citation type="journal article" date="2012" name="J. Bacteriol.">
        <title>Complete genome sequence of Pelagibacterium halotolerans B2T.</title>
        <authorList>
            <person name="Huo Y.Y."/>
            <person name="Cheng H."/>
            <person name="Han X.F."/>
            <person name="Jiang X.W."/>
            <person name="Sun C."/>
            <person name="Zhang X.Q."/>
            <person name="Zhu X.F."/>
            <person name="Liu Y.F."/>
            <person name="Li P.F."/>
            <person name="Ni P.X."/>
            <person name="Wu M."/>
        </authorList>
    </citation>
    <scope>NUCLEOTIDE SEQUENCE [LARGE SCALE GENOMIC DNA]</scope>
    <source>
        <strain evidence="2">DSM 22347 / JCM 15775 / CGMCC 1.7692 / B2</strain>
    </source>
</reference>
<accession>G4R8N1</accession>
<dbReference type="STRING" id="1082931.KKY_272"/>
<protein>
    <submittedName>
        <fullName evidence="1">Uncharacterized protein</fullName>
    </submittedName>
</protein>
<name>G4R8N1_PELHB</name>
<dbReference type="KEGG" id="phl:KKY_272"/>
<evidence type="ECO:0000313" key="2">
    <source>
        <dbReference type="Proteomes" id="UP000008850"/>
    </source>
</evidence>
<dbReference type="EMBL" id="CP003075">
    <property type="protein sequence ID" value="AEQ50317.1"/>
    <property type="molecule type" value="Genomic_DNA"/>
</dbReference>
<evidence type="ECO:0000313" key="1">
    <source>
        <dbReference type="EMBL" id="AEQ50317.1"/>
    </source>
</evidence>